<keyword evidence="4 6" id="KW-1133">Transmembrane helix</keyword>
<feature type="transmembrane region" description="Helical" evidence="6">
    <location>
        <begin position="74"/>
        <end position="94"/>
    </location>
</feature>
<keyword evidence="3 6" id="KW-0812">Transmembrane</keyword>
<feature type="transmembrane region" description="Helical" evidence="6">
    <location>
        <begin position="188"/>
        <end position="206"/>
    </location>
</feature>
<dbReference type="PANTHER" id="PTHR38825">
    <property type="entry name" value="LYSINE EXPORTER PROTEIN (LYSE/YGGA)"/>
    <property type="match status" value="1"/>
</dbReference>
<feature type="transmembrane region" description="Helical" evidence="6">
    <location>
        <begin position="7"/>
        <end position="33"/>
    </location>
</feature>
<feature type="transmembrane region" description="Helical" evidence="6">
    <location>
        <begin position="45"/>
        <end position="67"/>
    </location>
</feature>
<feature type="transmembrane region" description="Helical" evidence="6">
    <location>
        <begin position="114"/>
        <end position="133"/>
    </location>
</feature>
<dbReference type="Pfam" id="PF01810">
    <property type="entry name" value="LysE"/>
    <property type="match status" value="1"/>
</dbReference>
<evidence type="ECO:0000256" key="5">
    <source>
        <dbReference type="ARBA" id="ARBA00023136"/>
    </source>
</evidence>
<evidence type="ECO:0000256" key="2">
    <source>
        <dbReference type="ARBA" id="ARBA00022475"/>
    </source>
</evidence>
<gene>
    <name evidence="7" type="ORF">COY52_01345</name>
</gene>
<evidence type="ECO:0000256" key="3">
    <source>
        <dbReference type="ARBA" id="ARBA00022692"/>
    </source>
</evidence>
<dbReference type="Proteomes" id="UP000229307">
    <property type="component" value="Unassembled WGS sequence"/>
</dbReference>
<evidence type="ECO:0000313" key="8">
    <source>
        <dbReference type="Proteomes" id="UP000229307"/>
    </source>
</evidence>
<evidence type="ECO:0000256" key="6">
    <source>
        <dbReference type="SAM" id="Phobius"/>
    </source>
</evidence>
<proteinExistence type="predicted"/>
<reference evidence="8" key="1">
    <citation type="submission" date="2017-09" db="EMBL/GenBank/DDBJ databases">
        <title>Depth-based differentiation of microbial function through sediment-hosted aquifers and enrichment of novel symbionts in the deep terrestrial subsurface.</title>
        <authorList>
            <person name="Probst A.J."/>
            <person name="Ladd B."/>
            <person name="Jarett J.K."/>
            <person name="Geller-Mcgrath D.E."/>
            <person name="Sieber C.M.K."/>
            <person name="Emerson J.B."/>
            <person name="Anantharaman K."/>
            <person name="Thomas B.C."/>
            <person name="Malmstrom R."/>
            <person name="Stieglmeier M."/>
            <person name="Klingl A."/>
            <person name="Woyke T."/>
            <person name="Ryan C.M."/>
            <person name="Banfield J.F."/>
        </authorList>
    </citation>
    <scope>NUCLEOTIDE SEQUENCE [LARGE SCALE GENOMIC DNA]</scope>
</reference>
<dbReference type="PANTHER" id="PTHR38825:SF1">
    <property type="entry name" value="TRANSPORTER, LYSE FAMILY"/>
    <property type="match status" value="1"/>
</dbReference>
<organism evidence="7 8">
    <name type="scientific">Candidatus Desantisbacteria bacterium CG_4_10_14_0_8_um_filter_48_22</name>
    <dbReference type="NCBI Taxonomy" id="1974543"/>
    <lineage>
        <taxon>Bacteria</taxon>
        <taxon>Candidatus Desantisiibacteriota</taxon>
    </lineage>
</organism>
<sequence>MNGFISILGLFGMGLGIGLSGALIPGPLLVFNITETLKHGAKTGFLVILGHFFVEVCVSLLIIFGFLKFLRSPVVAGAVGLAGGILLFLTGISLLRQKGLNAFGPASEKSYGPVLGGVIFTVFNPSFPPWWAAIGYNMLWQGMQAAGVTGLIAILVGHWCSDFGWYALVSFTVSRGKDVILREKVYPLLKTVLALFMFFLAIYFIIKAVNCFTPL</sequence>
<evidence type="ECO:0000313" key="7">
    <source>
        <dbReference type="EMBL" id="PIZ18068.1"/>
    </source>
</evidence>
<dbReference type="EMBL" id="PFMR01000041">
    <property type="protein sequence ID" value="PIZ18068.1"/>
    <property type="molecule type" value="Genomic_DNA"/>
</dbReference>
<dbReference type="AlphaFoldDB" id="A0A2M7SEZ3"/>
<name>A0A2M7SEZ3_9BACT</name>
<protein>
    <recommendedName>
        <fullName evidence="9">Lysine transporter LysE</fullName>
    </recommendedName>
</protein>
<feature type="transmembrane region" description="Helical" evidence="6">
    <location>
        <begin position="145"/>
        <end position="168"/>
    </location>
</feature>
<evidence type="ECO:0008006" key="9">
    <source>
        <dbReference type="Google" id="ProtNLM"/>
    </source>
</evidence>
<comment type="caution">
    <text evidence="7">The sequence shown here is derived from an EMBL/GenBank/DDBJ whole genome shotgun (WGS) entry which is preliminary data.</text>
</comment>
<dbReference type="GO" id="GO:0006865">
    <property type="term" value="P:amino acid transport"/>
    <property type="evidence" value="ECO:0007669"/>
    <property type="project" value="InterPro"/>
</dbReference>
<accession>A0A2M7SEZ3</accession>
<keyword evidence="5 6" id="KW-0472">Membrane</keyword>
<comment type="subcellular location">
    <subcellularLocation>
        <location evidence="1">Cell membrane</location>
        <topology evidence="1">Multi-pass membrane protein</topology>
    </subcellularLocation>
</comment>
<evidence type="ECO:0000256" key="4">
    <source>
        <dbReference type="ARBA" id="ARBA00022989"/>
    </source>
</evidence>
<evidence type="ECO:0000256" key="1">
    <source>
        <dbReference type="ARBA" id="ARBA00004651"/>
    </source>
</evidence>
<keyword evidence="2" id="KW-1003">Cell membrane</keyword>
<dbReference type="InterPro" id="IPR001123">
    <property type="entry name" value="LeuE-type"/>
</dbReference>
<dbReference type="GO" id="GO:0005886">
    <property type="term" value="C:plasma membrane"/>
    <property type="evidence" value="ECO:0007669"/>
    <property type="project" value="UniProtKB-SubCell"/>
</dbReference>